<dbReference type="Proteomes" id="UP001138793">
    <property type="component" value="Unassembled WGS sequence"/>
</dbReference>
<name>A0A9X0YVW7_9BACI</name>
<feature type="domain" description="Rolling Circle replication initiation protein N-terminal" evidence="2">
    <location>
        <begin position="34"/>
        <end position="125"/>
    </location>
</feature>
<evidence type="ECO:0000259" key="1">
    <source>
        <dbReference type="Pfam" id="PF02486"/>
    </source>
</evidence>
<dbReference type="OrthoDB" id="2067664at2"/>
<organism evidence="3 4">
    <name type="scientific">Oceanobacillus polygoni</name>
    <dbReference type="NCBI Taxonomy" id="1235259"/>
    <lineage>
        <taxon>Bacteria</taxon>
        <taxon>Bacillati</taxon>
        <taxon>Bacillota</taxon>
        <taxon>Bacilli</taxon>
        <taxon>Bacillales</taxon>
        <taxon>Bacillaceae</taxon>
        <taxon>Oceanobacillus</taxon>
    </lineage>
</organism>
<reference evidence="3" key="1">
    <citation type="submission" date="2021-03" db="EMBL/GenBank/DDBJ databases">
        <title>Genomic Encyclopedia of Type Strains, Phase IV (KMG-IV): sequencing the most valuable type-strain genomes for metagenomic binning, comparative biology and taxonomic classification.</title>
        <authorList>
            <person name="Goeker M."/>
        </authorList>
    </citation>
    <scope>NUCLEOTIDE SEQUENCE</scope>
    <source>
        <strain evidence="3">DSM 107338</strain>
    </source>
</reference>
<keyword evidence="4" id="KW-1185">Reference proteome</keyword>
<comment type="caution">
    <text evidence="3">The sequence shown here is derived from an EMBL/GenBank/DDBJ whole genome shotgun (WGS) entry which is preliminary data.</text>
</comment>
<proteinExistence type="predicted"/>
<dbReference type="InterPro" id="IPR003491">
    <property type="entry name" value="REP-like_C"/>
</dbReference>
<sequence>MTTKEFVTTPDTNRGVVTERADILDVVNEDELAVCIDWVQLTIKYRTIESICEDLLGIPMELMREDFGTGIRGYSALLRFDDIRILYRENKDGEKDYQILLAGKACRQFEMFLDANNRTWHDFFKLCLDYVDNVPRIDLAIDDRKVYFSIDELLTKARNGECVSRLRLGKEHGGFSLGDGTTRGQTITFGSRESNTWMCFYEKNYERAEKLGLTDEEMEKQWNRYEIRFRQEHAVEVMKRLVNSNSVSDVALGAISNYLRFANKSETNKSKSYWETWKPWAEFVEGVKAIRLYVAPKAKTYDDLLIWVKVYLSPTLKVLKEVDERMGTDNLNQLIDEAKLDKKHLFMIENFENQCKAFSKEEMASFYSNLLGNEDDKEIIQNMERRAKRASERPIELHPSNWSR</sequence>
<feature type="domain" description="Replication initiation protein-like C-terminal" evidence="1">
    <location>
        <begin position="133"/>
        <end position="335"/>
    </location>
</feature>
<dbReference type="RefSeq" id="WP_149472877.1">
    <property type="nucleotide sequence ID" value="NZ_JAGGMB010000019.1"/>
</dbReference>
<dbReference type="Pfam" id="PF02486">
    <property type="entry name" value="Rep_trans"/>
    <property type="match status" value="1"/>
</dbReference>
<dbReference type="Pfam" id="PF18106">
    <property type="entry name" value="Rol_Rep_N"/>
    <property type="match status" value="1"/>
</dbReference>
<evidence type="ECO:0000313" key="3">
    <source>
        <dbReference type="EMBL" id="MBP2079638.1"/>
    </source>
</evidence>
<evidence type="ECO:0000259" key="2">
    <source>
        <dbReference type="Pfam" id="PF18106"/>
    </source>
</evidence>
<accession>A0A9X0YVW7</accession>
<evidence type="ECO:0000313" key="4">
    <source>
        <dbReference type="Proteomes" id="UP001138793"/>
    </source>
</evidence>
<gene>
    <name evidence="3" type="ORF">J2Z64_003937</name>
</gene>
<dbReference type="AlphaFoldDB" id="A0A9X0YVW7"/>
<dbReference type="EMBL" id="JAGGMB010000019">
    <property type="protein sequence ID" value="MBP2079638.1"/>
    <property type="molecule type" value="Genomic_DNA"/>
</dbReference>
<protein>
    <submittedName>
        <fullName evidence="3">Phage replication initiation protein</fullName>
    </submittedName>
</protein>
<dbReference type="InterPro" id="IPR040819">
    <property type="entry name" value="Rol_Rep_N"/>
</dbReference>